<name>A0AAW1LRA7_POPJA</name>
<keyword evidence="3" id="KW-1185">Reference proteome</keyword>
<sequence length="132" mass="15068">MNRNQFGFAPKKGVMEAIMELKKFTEDSLRRGDVVVIVSLDVKGAFNATWWPAILKSLKGSKCPKNLYELSKSYFSNRLANLQLAGFKIEEKVTRGCPTCCDPGFWNIQFNSLLNLNYSKNTMVRAHTQKRK</sequence>
<gene>
    <name evidence="2" type="ORF">QE152_g11097</name>
</gene>
<dbReference type="Proteomes" id="UP001458880">
    <property type="component" value="Unassembled WGS sequence"/>
</dbReference>
<dbReference type="InterPro" id="IPR000477">
    <property type="entry name" value="RT_dom"/>
</dbReference>
<organism evidence="2 3">
    <name type="scientific">Popillia japonica</name>
    <name type="common">Japanese beetle</name>
    <dbReference type="NCBI Taxonomy" id="7064"/>
    <lineage>
        <taxon>Eukaryota</taxon>
        <taxon>Metazoa</taxon>
        <taxon>Ecdysozoa</taxon>
        <taxon>Arthropoda</taxon>
        <taxon>Hexapoda</taxon>
        <taxon>Insecta</taxon>
        <taxon>Pterygota</taxon>
        <taxon>Neoptera</taxon>
        <taxon>Endopterygota</taxon>
        <taxon>Coleoptera</taxon>
        <taxon>Polyphaga</taxon>
        <taxon>Scarabaeiformia</taxon>
        <taxon>Scarabaeidae</taxon>
        <taxon>Rutelinae</taxon>
        <taxon>Popillia</taxon>
    </lineage>
</organism>
<evidence type="ECO:0000313" key="2">
    <source>
        <dbReference type="EMBL" id="KAK9737021.1"/>
    </source>
</evidence>
<dbReference type="Pfam" id="PF00078">
    <property type="entry name" value="RVT_1"/>
    <property type="match status" value="1"/>
</dbReference>
<evidence type="ECO:0000313" key="3">
    <source>
        <dbReference type="Proteomes" id="UP001458880"/>
    </source>
</evidence>
<keyword evidence="2" id="KW-0808">Transferase</keyword>
<proteinExistence type="predicted"/>
<comment type="caution">
    <text evidence="2">The sequence shown here is derived from an EMBL/GenBank/DDBJ whole genome shotgun (WGS) entry which is preliminary data.</text>
</comment>
<accession>A0AAW1LRA7</accession>
<feature type="domain" description="Reverse transcriptase" evidence="1">
    <location>
        <begin position="2"/>
        <end position="119"/>
    </location>
</feature>
<dbReference type="GO" id="GO:0003964">
    <property type="term" value="F:RNA-directed DNA polymerase activity"/>
    <property type="evidence" value="ECO:0007669"/>
    <property type="project" value="UniProtKB-KW"/>
</dbReference>
<dbReference type="EMBL" id="JASPKY010000106">
    <property type="protein sequence ID" value="KAK9737021.1"/>
    <property type="molecule type" value="Genomic_DNA"/>
</dbReference>
<keyword evidence="2" id="KW-0548">Nucleotidyltransferase</keyword>
<dbReference type="AlphaFoldDB" id="A0AAW1LRA7"/>
<keyword evidence="2" id="KW-0695">RNA-directed DNA polymerase</keyword>
<dbReference type="PANTHER" id="PTHR19446">
    <property type="entry name" value="REVERSE TRANSCRIPTASES"/>
    <property type="match status" value="1"/>
</dbReference>
<protein>
    <submittedName>
        <fullName evidence="2">Reverse transcriptase (RNA-dependent DNA polymerase)</fullName>
    </submittedName>
</protein>
<reference evidence="2 3" key="1">
    <citation type="journal article" date="2024" name="BMC Genomics">
        <title>De novo assembly and annotation of Popillia japonica's genome with initial clues to its potential as an invasive pest.</title>
        <authorList>
            <person name="Cucini C."/>
            <person name="Boschi S."/>
            <person name="Funari R."/>
            <person name="Cardaioli E."/>
            <person name="Iannotti N."/>
            <person name="Marturano G."/>
            <person name="Paoli F."/>
            <person name="Bruttini M."/>
            <person name="Carapelli A."/>
            <person name="Frati F."/>
            <person name="Nardi F."/>
        </authorList>
    </citation>
    <scope>NUCLEOTIDE SEQUENCE [LARGE SCALE GENOMIC DNA]</scope>
    <source>
        <strain evidence="2">DMR45628</strain>
    </source>
</reference>
<evidence type="ECO:0000259" key="1">
    <source>
        <dbReference type="Pfam" id="PF00078"/>
    </source>
</evidence>